<evidence type="ECO:0000313" key="2">
    <source>
        <dbReference type="EMBL" id="EUC41406.1"/>
    </source>
</evidence>
<protein>
    <submittedName>
        <fullName evidence="2">Uncharacterized protein</fullName>
    </submittedName>
</protein>
<keyword evidence="1" id="KW-0812">Transmembrane</keyword>
<evidence type="ECO:0000256" key="1">
    <source>
        <dbReference type="SAM" id="Phobius"/>
    </source>
</evidence>
<dbReference type="PANTHER" id="PTHR35371">
    <property type="entry name" value="INNER MEMBRANE PROTEIN"/>
    <property type="match status" value="1"/>
</dbReference>
<dbReference type="Proteomes" id="UP000054032">
    <property type="component" value="Unassembled WGS sequence"/>
</dbReference>
<dbReference type="PANTHER" id="PTHR35371:SF1">
    <property type="entry name" value="BLR7753 PROTEIN"/>
    <property type="match status" value="1"/>
</dbReference>
<reference evidence="2 3" key="1">
    <citation type="journal article" date="2013" name="PLoS Genet.">
        <title>Comparative genome structure, secondary metabolite, and effector coding capacity across Cochliobolus pathogens.</title>
        <authorList>
            <person name="Condon B.J."/>
            <person name="Leng Y."/>
            <person name="Wu D."/>
            <person name="Bushley K.E."/>
            <person name="Ohm R.A."/>
            <person name="Otillar R."/>
            <person name="Martin J."/>
            <person name="Schackwitz W."/>
            <person name="Grimwood J."/>
            <person name="MohdZainudin N."/>
            <person name="Xue C."/>
            <person name="Wang R."/>
            <person name="Manning V.A."/>
            <person name="Dhillon B."/>
            <person name="Tu Z.J."/>
            <person name="Steffenson B.J."/>
            <person name="Salamov A."/>
            <person name="Sun H."/>
            <person name="Lowry S."/>
            <person name="LaButti K."/>
            <person name="Han J."/>
            <person name="Copeland A."/>
            <person name="Lindquist E."/>
            <person name="Barry K."/>
            <person name="Schmutz J."/>
            <person name="Baker S.E."/>
            <person name="Ciuffetti L.M."/>
            <person name="Grigoriev I.V."/>
            <person name="Zhong S."/>
            <person name="Turgeon B.G."/>
        </authorList>
    </citation>
    <scope>NUCLEOTIDE SEQUENCE [LARGE SCALE GENOMIC DNA]</scope>
    <source>
        <strain evidence="2 3">ATCC 44560</strain>
    </source>
</reference>
<name>W6ZCE7_COCMI</name>
<dbReference type="InterPro" id="IPR023352">
    <property type="entry name" value="MAPEG-like_dom_sf"/>
</dbReference>
<feature type="transmembrane region" description="Helical" evidence="1">
    <location>
        <begin position="85"/>
        <end position="103"/>
    </location>
</feature>
<dbReference type="KEGG" id="bor:COCMIDRAFT_40410"/>
<dbReference type="eggNOG" id="ENOG502RVQ1">
    <property type="taxonomic scope" value="Eukaryota"/>
</dbReference>
<feature type="transmembrane region" description="Helical" evidence="1">
    <location>
        <begin position="12"/>
        <end position="33"/>
    </location>
</feature>
<sequence>MLPDLNGFNKSILAIPVHFIISMMPYAVARVIATRGRLPIQNIGNLRAQDTRAQLEQRVPAESYARYMRTRGCYHSGMEASLEQGLHTIFPLFVAAVVVGNMAGLPQDMLNTFAVSSVAFRAACTMSCLLTVTSEALYVRGGLWVMGVWMCLVIFVEAAVAMSDGKTKEVHRVM</sequence>
<organism evidence="2 3">
    <name type="scientific">Bipolaris oryzae ATCC 44560</name>
    <dbReference type="NCBI Taxonomy" id="930090"/>
    <lineage>
        <taxon>Eukaryota</taxon>
        <taxon>Fungi</taxon>
        <taxon>Dikarya</taxon>
        <taxon>Ascomycota</taxon>
        <taxon>Pezizomycotina</taxon>
        <taxon>Dothideomycetes</taxon>
        <taxon>Pleosporomycetidae</taxon>
        <taxon>Pleosporales</taxon>
        <taxon>Pleosporineae</taxon>
        <taxon>Pleosporaceae</taxon>
        <taxon>Bipolaris</taxon>
    </lineage>
</organism>
<keyword evidence="3" id="KW-1185">Reference proteome</keyword>
<keyword evidence="1" id="KW-0472">Membrane</keyword>
<feature type="transmembrane region" description="Helical" evidence="1">
    <location>
        <begin position="142"/>
        <end position="162"/>
    </location>
</feature>
<dbReference type="EMBL" id="KI964104">
    <property type="protein sequence ID" value="EUC41406.1"/>
    <property type="molecule type" value="Genomic_DNA"/>
</dbReference>
<gene>
    <name evidence="2" type="ORF">COCMIDRAFT_40410</name>
</gene>
<dbReference type="OrthoDB" id="2122304at2759"/>
<keyword evidence="1" id="KW-1133">Transmembrane helix</keyword>
<dbReference type="AlphaFoldDB" id="W6ZCE7"/>
<dbReference type="GeneID" id="19123870"/>
<dbReference type="SUPFAM" id="SSF161084">
    <property type="entry name" value="MAPEG domain-like"/>
    <property type="match status" value="1"/>
</dbReference>
<dbReference type="HOGENOM" id="CLU_110778_0_1_1"/>
<accession>W6ZCE7</accession>
<evidence type="ECO:0000313" key="3">
    <source>
        <dbReference type="Proteomes" id="UP000054032"/>
    </source>
</evidence>
<proteinExistence type="predicted"/>
<dbReference type="RefSeq" id="XP_007692068.1">
    <property type="nucleotide sequence ID" value="XM_007693878.1"/>
</dbReference>
<feature type="transmembrane region" description="Helical" evidence="1">
    <location>
        <begin position="109"/>
        <end position="130"/>
    </location>
</feature>